<feature type="transmembrane region" description="Helical" evidence="5">
    <location>
        <begin position="31"/>
        <end position="49"/>
    </location>
</feature>
<dbReference type="PROSITE" id="PS50850">
    <property type="entry name" value="MFS"/>
    <property type="match status" value="1"/>
</dbReference>
<feature type="transmembrane region" description="Helical" evidence="5">
    <location>
        <begin position="335"/>
        <end position="354"/>
    </location>
</feature>
<evidence type="ECO:0000259" key="6">
    <source>
        <dbReference type="PROSITE" id="PS50850"/>
    </source>
</evidence>
<accession>A0A917AKK3</accession>
<dbReference type="Pfam" id="PF07690">
    <property type="entry name" value="MFS_1"/>
    <property type="match status" value="1"/>
</dbReference>
<dbReference type="PROSITE" id="PS00216">
    <property type="entry name" value="SUGAR_TRANSPORT_1"/>
    <property type="match status" value="1"/>
</dbReference>
<keyword evidence="3 5" id="KW-1133">Transmembrane helix</keyword>
<comment type="caution">
    <text evidence="7">The sequence shown here is derived from an EMBL/GenBank/DDBJ whole genome shotgun (WGS) entry which is preliminary data.</text>
</comment>
<dbReference type="InterPro" id="IPR020846">
    <property type="entry name" value="MFS_dom"/>
</dbReference>
<feature type="transmembrane region" description="Helical" evidence="5">
    <location>
        <begin position="360"/>
        <end position="381"/>
    </location>
</feature>
<feature type="transmembrane region" description="Helical" evidence="5">
    <location>
        <begin position="85"/>
        <end position="107"/>
    </location>
</feature>
<evidence type="ECO:0000256" key="3">
    <source>
        <dbReference type="ARBA" id="ARBA00022989"/>
    </source>
</evidence>
<feature type="transmembrane region" description="Helical" evidence="5">
    <location>
        <begin position="61"/>
        <end position="79"/>
    </location>
</feature>
<evidence type="ECO:0000256" key="1">
    <source>
        <dbReference type="ARBA" id="ARBA00004651"/>
    </source>
</evidence>
<feature type="transmembrane region" description="Helical" evidence="5">
    <location>
        <begin position="119"/>
        <end position="140"/>
    </location>
</feature>
<comment type="subcellular location">
    <subcellularLocation>
        <location evidence="1">Cell membrane</location>
        <topology evidence="1">Multi-pass membrane protein</topology>
    </subcellularLocation>
</comment>
<protein>
    <submittedName>
        <fullName evidence="7">MFS transporter</fullName>
    </submittedName>
</protein>
<dbReference type="SUPFAM" id="SSF103473">
    <property type="entry name" value="MFS general substrate transporter"/>
    <property type="match status" value="1"/>
</dbReference>
<sequence>MASYLDACAIVTTGTALVLYQDSWGITGAQFGQLSALLTIMIAVGALVGGPLSDRFGRKRIFTLTIALYALGALFLVLAPGVGLLYLGIIFIGFGAGADLPPSLAMIAEAAPEGDEGKMVTFSHVLWMAGIVAAHVFGLFVGDLGAEGARIMYGHLLLVSLLVLILRWGLPESQLWTSRMNAVSSGSVDATSLRTVFSKRYLPALVAIGLFYGITNIAANTNGQFSTYLYVNVAGSDVRMAASMNLVGLGVGVLATFFLMRIVDSRYRMIGFALGTVAAVFAALVPALIGVTIITLVIFGLIYGIAGVISGEPLFKVWSQELFPTELRGTAQSIAISFTRFVAAGVGLVTPGIIEYGADVLFYFLGACLLTAGCIGFFWIARMPKVLQGEKEVGVHAPASVRGEAGASVN</sequence>
<feature type="transmembrane region" description="Helical" evidence="5">
    <location>
        <begin position="267"/>
        <end position="287"/>
    </location>
</feature>
<dbReference type="Gene3D" id="1.20.1250.20">
    <property type="entry name" value="MFS general substrate transporter like domains"/>
    <property type="match status" value="2"/>
</dbReference>
<proteinExistence type="predicted"/>
<keyword evidence="2 5" id="KW-0812">Transmembrane</keyword>
<dbReference type="InterPro" id="IPR036259">
    <property type="entry name" value="MFS_trans_sf"/>
</dbReference>
<dbReference type="EMBL" id="BMIS01000001">
    <property type="protein sequence ID" value="GGE57407.1"/>
    <property type="molecule type" value="Genomic_DNA"/>
</dbReference>
<evidence type="ECO:0000256" key="5">
    <source>
        <dbReference type="SAM" id="Phobius"/>
    </source>
</evidence>
<evidence type="ECO:0000256" key="4">
    <source>
        <dbReference type="ARBA" id="ARBA00023136"/>
    </source>
</evidence>
<feature type="transmembrane region" description="Helical" evidence="5">
    <location>
        <begin position="152"/>
        <end position="170"/>
    </location>
</feature>
<evidence type="ECO:0000313" key="8">
    <source>
        <dbReference type="Proteomes" id="UP000633136"/>
    </source>
</evidence>
<feature type="transmembrane region" description="Helical" evidence="5">
    <location>
        <begin position="293"/>
        <end position="315"/>
    </location>
</feature>
<feature type="transmembrane region" description="Helical" evidence="5">
    <location>
        <begin position="239"/>
        <end position="260"/>
    </location>
</feature>
<gene>
    <name evidence="7" type="ORF">GCM10011401_00100</name>
</gene>
<dbReference type="PANTHER" id="PTHR23508:SF10">
    <property type="entry name" value="CARBOXYLIC ACID TRANSPORTER PROTEIN HOMOLOG"/>
    <property type="match status" value="1"/>
</dbReference>
<dbReference type="PANTHER" id="PTHR23508">
    <property type="entry name" value="CARBOXYLIC ACID TRANSPORTER PROTEIN HOMOLOG"/>
    <property type="match status" value="1"/>
</dbReference>
<dbReference type="Proteomes" id="UP000633136">
    <property type="component" value="Unassembled WGS sequence"/>
</dbReference>
<dbReference type="InterPro" id="IPR005829">
    <property type="entry name" value="Sugar_transporter_CS"/>
</dbReference>
<name>A0A917AKK3_9MICC</name>
<keyword evidence="4 5" id="KW-0472">Membrane</keyword>
<reference evidence="7" key="2">
    <citation type="submission" date="2020-09" db="EMBL/GenBank/DDBJ databases">
        <authorList>
            <person name="Sun Q."/>
            <person name="Zhou Y."/>
        </authorList>
    </citation>
    <scope>NUCLEOTIDE SEQUENCE</scope>
    <source>
        <strain evidence="7">CGMCC 1.15388</strain>
    </source>
</reference>
<dbReference type="GO" id="GO:0046943">
    <property type="term" value="F:carboxylic acid transmembrane transporter activity"/>
    <property type="evidence" value="ECO:0007669"/>
    <property type="project" value="TreeGrafter"/>
</dbReference>
<feature type="transmembrane region" description="Helical" evidence="5">
    <location>
        <begin position="201"/>
        <end position="219"/>
    </location>
</feature>
<dbReference type="AlphaFoldDB" id="A0A917AKK3"/>
<organism evidence="7 8">
    <name type="scientific">Nesterenkonia cremea</name>
    <dbReference type="NCBI Taxonomy" id="1882340"/>
    <lineage>
        <taxon>Bacteria</taxon>
        <taxon>Bacillati</taxon>
        <taxon>Actinomycetota</taxon>
        <taxon>Actinomycetes</taxon>
        <taxon>Micrococcales</taxon>
        <taxon>Micrococcaceae</taxon>
        <taxon>Nesterenkonia</taxon>
    </lineage>
</organism>
<feature type="domain" description="Major facilitator superfamily (MFS) profile" evidence="6">
    <location>
        <begin position="1"/>
        <end position="384"/>
    </location>
</feature>
<dbReference type="GO" id="GO:0005886">
    <property type="term" value="C:plasma membrane"/>
    <property type="evidence" value="ECO:0007669"/>
    <property type="project" value="UniProtKB-SubCell"/>
</dbReference>
<keyword evidence="8" id="KW-1185">Reference proteome</keyword>
<dbReference type="InterPro" id="IPR011701">
    <property type="entry name" value="MFS"/>
</dbReference>
<evidence type="ECO:0000313" key="7">
    <source>
        <dbReference type="EMBL" id="GGE57407.1"/>
    </source>
</evidence>
<reference evidence="7" key="1">
    <citation type="journal article" date="2014" name="Int. J. Syst. Evol. Microbiol.">
        <title>Complete genome sequence of Corynebacterium casei LMG S-19264T (=DSM 44701T), isolated from a smear-ripened cheese.</title>
        <authorList>
            <consortium name="US DOE Joint Genome Institute (JGI-PGF)"/>
            <person name="Walter F."/>
            <person name="Albersmeier A."/>
            <person name="Kalinowski J."/>
            <person name="Ruckert C."/>
        </authorList>
    </citation>
    <scope>NUCLEOTIDE SEQUENCE</scope>
    <source>
        <strain evidence="7">CGMCC 1.15388</strain>
    </source>
</reference>
<evidence type="ECO:0000256" key="2">
    <source>
        <dbReference type="ARBA" id="ARBA00022692"/>
    </source>
</evidence>